<proteinExistence type="predicted"/>
<evidence type="ECO:0000256" key="2">
    <source>
        <dbReference type="ARBA" id="ARBA00022771"/>
    </source>
</evidence>
<evidence type="ECO:0000256" key="4">
    <source>
        <dbReference type="PROSITE-ProRule" id="PRU00134"/>
    </source>
</evidence>
<keyword evidence="3" id="KW-0862">Zinc</keyword>
<gene>
    <name evidence="6" type="ORF">B0H17DRAFT_981628</name>
</gene>
<keyword evidence="1" id="KW-0479">Metal-binding</keyword>
<dbReference type="PROSITE" id="PS50865">
    <property type="entry name" value="ZF_MYND_2"/>
    <property type="match status" value="1"/>
</dbReference>
<dbReference type="EMBL" id="JARKIE010000046">
    <property type="protein sequence ID" value="KAJ7693298.1"/>
    <property type="molecule type" value="Genomic_DNA"/>
</dbReference>
<evidence type="ECO:0000256" key="3">
    <source>
        <dbReference type="ARBA" id="ARBA00022833"/>
    </source>
</evidence>
<keyword evidence="2 4" id="KW-0863">Zinc-finger</keyword>
<dbReference type="SUPFAM" id="SSF144232">
    <property type="entry name" value="HIT/MYND zinc finger-like"/>
    <property type="match status" value="1"/>
</dbReference>
<protein>
    <recommendedName>
        <fullName evidence="5">MYND-type domain-containing protein</fullName>
    </recommendedName>
</protein>
<feature type="domain" description="MYND-type" evidence="5">
    <location>
        <begin position="13"/>
        <end position="50"/>
    </location>
</feature>
<evidence type="ECO:0000256" key="1">
    <source>
        <dbReference type="ARBA" id="ARBA00022723"/>
    </source>
</evidence>
<keyword evidence="7" id="KW-1185">Reference proteome</keyword>
<evidence type="ECO:0000259" key="5">
    <source>
        <dbReference type="PROSITE" id="PS50865"/>
    </source>
</evidence>
<sequence length="202" mass="22757">MSSSVEIPVYEYCSVCNKSGELSRCSGCKSRYYCGTACQTADWRAHKRTCAATPKWYDKHRMCKDGNEHEGRLELVTWDCPALGMGWGACLVEDSEDLKTKFETEFRGDDEKLFAYWPRGFRWTCCGTHARIAYGCDHHGTGSRPCTCDFCRVGKPLPSSIFNEKTPFRHGLTLRPGPDPRSFNPLYAIQAAVGRSIIGLEM</sequence>
<dbReference type="GO" id="GO:0008270">
    <property type="term" value="F:zinc ion binding"/>
    <property type="evidence" value="ECO:0007669"/>
    <property type="project" value="UniProtKB-KW"/>
</dbReference>
<evidence type="ECO:0000313" key="6">
    <source>
        <dbReference type="EMBL" id="KAJ7693298.1"/>
    </source>
</evidence>
<dbReference type="PROSITE" id="PS01360">
    <property type="entry name" value="ZF_MYND_1"/>
    <property type="match status" value="1"/>
</dbReference>
<comment type="caution">
    <text evidence="6">The sequence shown here is derived from an EMBL/GenBank/DDBJ whole genome shotgun (WGS) entry which is preliminary data.</text>
</comment>
<name>A0AAD7GGA9_MYCRO</name>
<reference evidence="6" key="1">
    <citation type="submission" date="2023-03" db="EMBL/GenBank/DDBJ databases">
        <title>Massive genome expansion in bonnet fungi (Mycena s.s.) driven by repeated elements and novel gene families across ecological guilds.</title>
        <authorList>
            <consortium name="Lawrence Berkeley National Laboratory"/>
            <person name="Harder C.B."/>
            <person name="Miyauchi S."/>
            <person name="Viragh M."/>
            <person name="Kuo A."/>
            <person name="Thoen E."/>
            <person name="Andreopoulos B."/>
            <person name="Lu D."/>
            <person name="Skrede I."/>
            <person name="Drula E."/>
            <person name="Henrissat B."/>
            <person name="Morin E."/>
            <person name="Kohler A."/>
            <person name="Barry K."/>
            <person name="LaButti K."/>
            <person name="Morin E."/>
            <person name="Salamov A."/>
            <person name="Lipzen A."/>
            <person name="Mereny Z."/>
            <person name="Hegedus B."/>
            <person name="Baldrian P."/>
            <person name="Stursova M."/>
            <person name="Weitz H."/>
            <person name="Taylor A."/>
            <person name="Grigoriev I.V."/>
            <person name="Nagy L.G."/>
            <person name="Martin F."/>
            <person name="Kauserud H."/>
        </authorList>
    </citation>
    <scope>NUCLEOTIDE SEQUENCE</scope>
    <source>
        <strain evidence="6">CBHHK067</strain>
    </source>
</reference>
<organism evidence="6 7">
    <name type="scientific">Mycena rosella</name>
    <name type="common">Pink bonnet</name>
    <name type="synonym">Agaricus rosellus</name>
    <dbReference type="NCBI Taxonomy" id="1033263"/>
    <lineage>
        <taxon>Eukaryota</taxon>
        <taxon>Fungi</taxon>
        <taxon>Dikarya</taxon>
        <taxon>Basidiomycota</taxon>
        <taxon>Agaricomycotina</taxon>
        <taxon>Agaricomycetes</taxon>
        <taxon>Agaricomycetidae</taxon>
        <taxon>Agaricales</taxon>
        <taxon>Marasmiineae</taxon>
        <taxon>Mycenaceae</taxon>
        <taxon>Mycena</taxon>
    </lineage>
</organism>
<dbReference type="AlphaFoldDB" id="A0AAD7GGA9"/>
<accession>A0AAD7GGA9</accession>
<evidence type="ECO:0000313" key="7">
    <source>
        <dbReference type="Proteomes" id="UP001221757"/>
    </source>
</evidence>
<dbReference type="Gene3D" id="6.10.140.2220">
    <property type="match status" value="1"/>
</dbReference>
<dbReference type="InterPro" id="IPR002893">
    <property type="entry name" value="Znf_MYND"/>
</dbReference>
<dbReference type="Proteomes" id="UP001221757">
    <property type="component" value="Unassembled WGS sequence"/>
</dbReference>
<dbReference type="Pfam" id="PF01753">
    <property type="entry name" value="zf-MYND"/>
    <property type="match status" value="1"/>
</dbReference>